<evidence type="ECO:0000313" key="2">
    <source>
        <dbReference type="Proteomes" id="UP000033947"/>
    </source>
</evidence>
<evidence type="ECO:0000313" key="1">
    <source>
        <dbReference type="EMBL" id="KKS03226.1"/>
    </source>
</evidence>
<organism evidence="1 2">
    <name type="scientific">candidate division WWE3 bacterium GW2011_GWC2_41_23</name>
    <dbReference type="NCBI Taxonomy" id="1619123"/>
    <lineage>
        <taxon>Bacteria</taxon>
        <taxon>Katanobacteria</taxon>
    </lineage>
</organism>
<comment type="caution">
    <text evidence="1">The sequence shown here is derived from an EMBL/GenBank/DDBJ whole genome shotgun (WGS) entry which is preliminary data.</text>
</comment>
<gene>
    <name evidence="1" type="ORF">UU55_C0004G0015</name>
</gene>
<dbReference type="AlphaFoldDB" id="A0A0G0Y1D2"/>
<proteinExistence type="predicted"/>
<name>A0A0G0Y1D2_UNCKA</name>
<protein>
    <submittedName>
        <fullName evidence="1">Uncharacterized protein</fullName>
    </submittedName>
</protein>
<dbReference type="EMBL" id="LCBB01000004">
    <property type="protein sequence ID" value="KKS03226.1"/>
    <property type="molecule type" value="Genomic_DNA"/>
</dbReference>
<dbReference type="Proteomes" id="UP000033947">
    <property type="component" value="Unassembled WGS sequence"/>
</dbReference>
<accession>A0A0G0Y1D2</accession>
<reference evidence="1 2" key="1">
    <citation type="journal article" date="2015" name="Nature">
        <title>rRNA introns, odd ribosomes, and small enigmatic genomes across a large radiation of phyla.</title>
        <authorList>
            <person name="Brown C.T."/>
            <person name="Hug L.A."/>
            <person name="Thomas B.C."/>
            <person name="Sharon I."/>
            <person name="Castelle C.J."/>
            <person name="Singh A."/>
            <person name="Wilkins M.J."/>
            <person name="Williams K.H."/>
            <person name="Banfield J.F."/>
        </authorList>
    </citation>
    <scope>NUCLEOTIDE SEQUENCE [LARGE SCALE GENOMIC DNA]</scope>
</reference>
<sequence>MINKRFDLKKLKDLLNEALEEQKKVDLGKLLDERTASKAFVAITMKNASNMWPDIKAKRMAPYVRGKLVTETDEVASLDLGLVLIALGINQIGNLFPKEQAERLTQYTFDELAVDKTGYSTNEVVDYIAALSEGKDAKDGFDNVITILLNQWFGKNTDTIMFKPISGSGVLVIDPIIKDFIFEAIALAPTFWDTIKGDYKLYENS</sequence>